<dbReference type="PANTHER" id="PTHR42985">
    <property type="entry name" value="SODIUM-COUPLED MONOCARBOXYLATE TRANSPORTER"/>
    <property type="match status" value="1"/>
</dbReference>
<dbReference type="GO" id="GO:0015293">
    <property type="term" value="F:symporter activity"/>
    <property type="evidence" value="ECO:0007669"/>
    <property type="project" value="TreeGrafter"/>
</dbReference>
<dbReference type="EMBL" id="AJVK01025121">
    <property type="status" value="NOT_ANNOTATED_CDS"/>
    <property type="molecule type" value="Genomic_DNA"/>
</dbReference>
<evidence type="ECO:0000256" key="3">
    <source>
        <dbReference type="ARBA" id="ARBA00022448"/>
    </source>
</evidence>
<evidence type="ECO:0000256" key="2">
    <source>
        <dbReference type="ARBA" id="ARBA00006434"/>
    </source>
</evidence>
<evidence type="ECO:0000256" key="7">
    <source>
        <dbReference type="ARBA" id="ARBA00023053"/>
    </source>
</evidence>
<proteinExistence type="inferred from homology"/>
<reference evidence="11" key="1">
    <citation type="submission" date="2022-08" db="UniProtKB">
        <authorList>
            <consortium name="EnsemblMetazoa"/>
        </authorList>
    </citation>
    <scope>IDENTIFICATION</scope>
    <source>
        <strain evidence="11">Israel</strain>
    </source>
</reference>
<keyword evidence="10" id="KW-0739">Sodium transport</keyword>
<evidence type="ECO:0000313" key="11">
    <source>
        <dbReference type="EnsemblMetazoa" id="PPAI002676-PA"/>
    </source>
</evidence>
<dbReference type="PROSITE" id="PS50283">
    <property type="entry name" value="NA_SOLUT_SYMP_3"/>
    <property type="match status" value="1"/>
</dbReference>
<keyword evidence="12" id="KW-1185">Reference proteome</keyword>
<evidence type="ECO:0000256" key="9">
    <source>
        <dbReference type="ARBA" id="ARBA00023136"/>
    </source>
</evidence>
<accession>A0A1B0D5B9</accession>
<name>A0A1B0D5B9_PHLPP</name>
<dbReference type="Proteomes" id="UP000092462">
    <property type="component" value="Unassembled WGS sequence"/>
</dbReference>
<evidence type="ECO:0000256" key="6">
    <source>
        <dbReference type="ARBA" id="ARBA00022989"/>
    </source>
</evidence>
<keyword evidence="4" id="KW-1003">Cell membrane</keyword>
<dbReference type="PANTHER" id="PTHR42985:SF39">
    <property type="entry name" value="GH10366P"/>
    <property type="match status" value="1"/>
</dbReference>
<keyword evidence="9" id="KW-0472">Membrane</keyword>
<keyword evidence="7" id="KW-0915">Sodium</keyword>
<keyword evidence="8" id="KW-0406">Ion transport</keyword>
<comment type="similarity">
    <text evidence="2">Belongs to the sodium:solute symporter (SSF) (TC 2.A.21) family.</text>
</comment>
<evidence type="ECO:0000313" key="12">
    <source>
        <dbReference type="Proteomes" id="UP000092462"/>
    </source>
</evidence>
<keyword evidence="6" id="KW-1133">Transmembrane helix</keyword>
<keyword evidence="5" id="KW-0812">Transmembrane</keyword>
<organism evidence="11 12">
    <name type="scientific">Phlebotomus papatasi</name>
    <name type="common">Sandfly</name>
    <dbReference type="NCBI Taxonomy" id="29031"/>
    <lineage>
        <taxon>Eukaryota</taxon>
        <taxon>Metazoa</taxon>
        <taxon>Ecdysozoa</taxon>
        <taxon>Arthropoda</taxon>
        <taxon>Hexapoda</taxon>
        <taxon>Insecta</taxon>
        <taxon>Pterygota</taxon>
        <taxon>Neoptera</taxon>
        <taxon>Endopterygota</taxon>
        <taxon>Diptera</taxon>
        <taxon>Nematocera</taxon>
        <taxon>Psychodoidea</taxon>
        <taxon>Psychodidae</taxon>
        <taxon>Phlebotomus</taxon>
        <taxon>Phlebotomus</taxon>
    </lineage>
</organism>
<dbReference type="Gene3D" id="1.20.1730.10">
    <property type="entry name" value="Sodium/glucose cotransporter"/>
    <property type="match status" value="1"/>
</dbReference>
<dbReference type="EMBL" id="AJVK01025120">
    <property type="status" value="NOT_ANNOTATED_CDS"/>
    <property type="molecule type" value="Genomic_DNA"/>
</dbReference>
<dbReference type="AlphaFoldDB" id="A0A1B0D5B9"/>
<dbReference type="GO" id="GO:0006814">
    <property type="term" value="P:sodium ion transport"/>
    <property type="evidence" value="ECO:0007669"/>
    <property type="project" value="UniProtKB-KW"/>
</dbReference>
<dbReference type="EnsemblMetazoa" id="PPAI002676-RA">
    <property type="protein sequence ID" value="PPAI002676-PA"/>
    <property type="gene ID" value="PPAI002676"/>
</dbReference>
<evidence type="ECO:0000256" key="8">
    <source>
        <dbReference type="ARBA" id="ARBA00023065"/>
    </source>
</evidence>
<evidence type="ECO:0000256" key="4">
    <source>
        <dbReference type="ARBA" id="ARBA00022475"/>
    </source>
</evidence>
<comment type="subcellular location">
    <subcellularLocation>
        <location evidence="1">Cell membrane</location>
        <topology evidence="1">Multi-pass membrane protein</topology>
    </subcellularLocation>
</comment>
<dbReference type="GO" id="GO:0005886">
    <property type="term" value="C:plasma membrane"/>
    <property type="evidence" value="ECO:0007669"/>
    <property type="project" value="UniProtKB-SubCell"/>
</dbReference>
<evidence type="ECO:0000256" key="5">
    <source>
        <dbReference type="ARBA" id="ARBA00022692"/>
    </source>
</evidence>
<evidence type="ECO:0000256" key="10">
    <source>
        <dbReference type="ARBA" id="ARBA00023201"/>
    </source>
</evidence>
<dbReference type="InterPro" id="IPR051163">
    <property type="entry name" value="Sodium:Solute_Symporter_SSF"/>
</dbReference>
<evidence type="ECO:0000256" key="1">
    <source>
        <dbReference type="ARBA" id="ARBA00004651"/>
    </source>
</evidence>
<keyword evidence="3" id="KW-0813">Transport</keyword>
<dbReference type="InterPro" id="IPR038377">
    <property type="entry name" value="Na/Glc_symporter_sf"/>
</dbReference>
<dbReference type="InterPro" id="IPR001734">
    <property type="entry name" value="Na/solute_symporter"/>
</dbReference>
<dbReference type="VEuPathDB" id="VectorBase:PPAI002676"/>
<protein>
    <submittedName>
        <fullName evidence="11">Uncharacterized protein</fullName>
    </submittedName>
</protein>
<sequence length="89" mass="10214">MMRYIFLPVMYNLQLTSSFTYFEMRFDKSLKQIASVLYIITGVFFTLTIYVPALAFQEVTGINLYVISVVSGILCIWHTAIRALFGPIC</sequence>